<reference evidence="2" key="1">
    <citation type="submission" date="2014-11" db="EMBL/GenBank/DDBJ databases">
        <authorList>
            <person name="Amaro Gonzalez C."/>
        </authorList>
    </citation>
    <scope>NUCLEOTIDE SEQUENCE</scope>
</reference>
<keyword evidence="1" id="KW-0812">Transmembrane</keyword>
<feature type="transmembrane region" description="Helical" evidence="1">
    <location>
        <begin position="13"/>
        <end position="32"/>
    </location>
</feature>
<dbReference type="AlphaFoldDB" id="A0A0E9W918"/>
<sequence length="43" mass="5161">MTDNSVFISRTDFLHFNPCLLDFMVVAFYLYARVYTQHNHSVF</sequence>
<organism evidence="2">
    <name type="scientific">Anguilla anguilla</name>
    <name type="common">European freshwater eel</name>
    <name type="synonym">Muraena anguilla</name>
    <dbReference type="NCBI Taxonomy" id="7936"/>
    <lineage>
        <taxon>Eukaryota</taxon>
        <taxon>Metazoa</taxon>
        <taxon>Chordata</taxon>
        <taxon>Craniata</taxon>
        <taxon>Vertebrata</taxon>
        <taxon>Euteleostomi</taxon>
        <taxon>Actinopterygii</taxon>
        <taxon>Neopterygii</taxon>
        <taxon>Teleostei</taxon>
        <taxon>Anguilliformes</taxon>
        <taxon>Anguillidae</taxon>
        <taxon>Anguilla</taxon>
    </lineage>
</organism>
<protein>
    <submittedName>
        <fullName evidence="2">Uncharacterized protein</fullName>
    </submittedName>
</protein>
<keyword evidence="1" id="KW-1133">Transmembrane helix</keyword>
<keyword evidence="1" id="KW-0472">Membrane</keyword>
<reference evidence="2" key="2">
    <citation type="journal article" date="2015" name="Fish Shellfish Immunol.">
        <title>Early steps in the European eel (Anguilla anguilla)-Vibrio vulnificus interaction in the gills: Role of the RtxA13 toxin.</title>
        <authorList>
            <person name="Callol A."/>
            <person name="Pajuelo D."/>
            <person name="Ebbesson L."/>
            <person name="Teles M."/>
            <person name="MacKenzie S."/>
            <person name="Amaro C."/>
        </authorList>
    </citation>
    <scope>NUCLEOTIDE SEQUENCE</scope>
</reference>
<name>A0A0E9W918_ANGAN</name>
<accession>A0A0E9W918</accession>
<evidence type="ECO:0000256" key="1">
    <source>
        <dbReference type="SAM" id="Phobius"/>
    </source>
</evidence>
<dbReference type="EMBL" id="GBXM01021698">
    <property type="protein sequence ID" value="JAH86879.1"/>
    <property type="molecule type" value="Transcribed_RNA"/>
</dbReference>
<evidence type="ECO:0000313" key="2">
    <source>
        <dbReference type="EMBL" id="JAH86879.1"/>
    </source>
</evidence>
<proteinExistence type="predicted"/>